<organism evidence="1 2">
    <name type="scientific">Duganella vulcania</name>
    <dbReference type="NCBI Taxonomy" id="2692166"/>
    <lineage>
        <taxon>Bacteria</taxon>
        <taxon>Pseudomonadati</taxon>
        <taxon>Pseudomonadota</taxon>
        <taxon>Betaproteobacteria</taxon>
        <taxon>Burkholderiales</taxon>
        <taxon>Oxalobacteraceae</taxon>
        <taxon>Telluria group</taxon>
        <taxon>Duganella</taxon>
    </lineage>
</organism>
<keyword evidence="1" id="KW-0449">Lipoprotein</keyword>
<name>A0A845GRJ9_9BURK</name>
<accession>A0A845GRJ9</accession>
<evidence type="ECO:0000313" key="2">
    <source>
        <dbReference type="Proteomes" id="UP000447355"/>
    </source>
</evidence>
<evidence type="ECO:0000313" key="1">
    <source>
        <dbReference type="EMBL" id="MYM95828.1"/>
    </source>
</evidence>
<dbReference type="EMBL" id="WWCX01000033">
    <property type="protein sequence ID" value="MYM95828.1"/>
    <property type="molecule type" value="Genomic_DNA"/>
</dbReference>
<proteinExistence type="predicted"/>
<dbReference type="AlphaFoldDB" id="A0A845GRJ9"/>
<sequence>MKRFIHLFAIVVALAVSGCALRQSQAQASKKLKEVQR</sequence>
<comment type="caution">
    <text evidence="1">The sequence shown here is derived from an EMBL/GenBank/DDBJ whole genome shotgun (WGS) entry which is preliminary data.</text>
</comment>
<protein>
    <submittedName>
        <fullName evidence="1">Lipoprotein</fullName>
    </submittedName>
</protein>
<dbReference type="Proteomes" id="UP000447355">
    <property type="component" value="Unassembled WGS sequence"/>
</dbReference>
<reference evidence="1" key="1">
    <citation type="submission" date="2019-12" db="EMBL/GenBank/DDBJ databases">
        <title>Novel species isolated from a subtropical stream in China.</title>
        <authorList>
            <person name="Lu H."/>
        </authorList>
    </citation>
    <scope>NUCLEOTIDE SEQUENCE [LARGE SCALE GENOMIC DNA]</scope>
    <source>
        <strain evidence="1">FT81W</strain>
    </source>
</reference>
<gene>
    <name evidence="1" type="ORF">GTP90_18370</name>
</gene>
<dbReference type="PROSITE" id="PS51257">
    <property type="entry name" value="PROKAR_LIPOPROTEIN"/>
    <property type="match status" value="1"/>
</dbReference>